<dbReference type="AlphaFoldDB" id="A0A1B7JSS9"/>
<dbReference type="EMBL" id="LXEU01000062">
    <property type="protein sequence ID" value="OAT50930.1"/>
    <property type="molecule type" value="Genomic_DNA"/>
</dbReference>
<comment type="caution">
    <text evidence="1">The sequence shown here is derived from an EMBL/GenBank/DDBJ whole genome shotgun (WGS) entry which is preliminary data.</text>
</comment>
<protein>
    <submittedName>
        <fullName evidence="1">HicA family protein</fullName>
    </submittedName>
</protein>
<dbReference type="Proteomes" id="UP000078386">
    <property type="component" value="Unassembled WGS sequence"/>
</dbReference>
<reference evidence="1 2" key="1">
    <citation type="submission" date="2016-04" db="EMBL/GenBank/DDBJ databases">
        <title>ATOL: Assembling a taxonomically balanced genome-scale reconstruction of the evolutionary history of the Enterobacteriaceae.</title>
        <authorList>
            <person name="Plunkett G.III."/>
            <person name="Neeno-Eckwall E.C."/>
            <person name="Glasner J.D."/>
            <person name="Perna N.T."/>
        </authorList>
    </citation>
    <scope>NUCLEOTIDE SEQUENCE [LARGE SCALE GENOMIC DNA]</scope>
    <source>
        <strain evidence="1 2">ATCC 51603</strain>
    </source>
</reference>
<accession>A0A1B7JSS9</accession>
<name>A0A1B7JSS9_9ENTR</name>
<dbReference type="RefSeq" id="WP_064546658.1">
    <property type="nucleotide sequence ID" value="NZ_LXEU01000062.1"/>
</dbReference>
<dbReference type="PATRIC" id="fig|1354264.4.peg.3117"/>
<proteinExistence type="predicted"/>
<keyword evidence="2" id="KW-1185">Reference proteome</keyword>
<sequence>MKSLNARHQKTLRLIFSMPTPATLEWRKIEALFIALGAKVSEGQGSRVRFEINQVVASFHRPHPDKEAKVYQVRDAMAFLIAVGVTP</sequence>
<dbReference type="Pfam" id="PF07927">
    <property type="entry name" value="HicA_toxin"/>
    <property type="match status" value="1"/>
</dbReference>
<dbReference type="GO" id="GO:0003729">
    <property type="term" value="F:mRNA binding"/>
    <property type="evidence" value="ECO:0007669"/>
    <property type="project" value="InterPro"/>
</dbReference>
<evidence type="ECO:0000313" key="1">
    <source>
        <dbReference type="EMBL" id="OAT50930.1"/>
    </source>
</evidence>
<dbReference type="InterPro" id="IPR012933">
    <property type="entry name" value="HicA_mRNA_interferase"/>
</dbReference>
<gene>
    <name evidence="1" type="ORF">M989_02991</name>
</gene>
<evidence type="ECO:0000313" key="2">
    <source>
        <dbReference type="Proteomes" id="UP000078386"/>
    </source>
</evidence>
<organism evidence="1 2">
    <name type="scientific">Kluyvera georgiana ATCC 51603</name>
    <dbReference type="NCBI Taxonomy" id="1354264"/>
    <lineage>
        <taxon>Bacteria</taxon>
        <taxon>Pseudomonadati</taxon>
        <taxon>Pseudomonadota</taxon>
        <taxon>Gammaproteobacteria</taxon>
        <taxon>Enterobacterales</taxon>
        <taxon>Enterobacteriaceae</taxon>
        <taxon>Kluyvera</taxon>
    </lineage>
</organism>